<dbReference type="InterPro" id="IPR040256">
    <property type="entry name" value="At4g02000-like"/>
</dbReference>
<dbReference type="Proteomes" id="UP000593576">
    <property type="component" value="Unassembled WGS sequence"/>
</dbReference>
<dbReference type="EMBL" id="JABFAF010273456">
    <property type="protein sequence ID" value="MBA0878919.1"/>
    <property type="molecule type" value="Genomic_DNA"/>
</dbReference>
<dbReference type="PANTHER" id="PTHR31286">
    <property type="entry name" value="GLYCINE-RICH CELL WALL STRUCTURAL PROTEIN 1.8-LIKE"/>
    <property type="match status" value="1"/>
</dbReference>
<dbReference type="Pfam" id="PF14392">
    <property type="entry name" value="zf-CCHC_4"/>
    <property type="match status" value="1"/>
</dbReference>
<evidence type="ECO:0000259" key="1">
    <source>
        <dbReference type="Pfam" id="PF14392"/>
    </source>
</evidence>
<reference evidence="2 3" key="1">
    <citation type="journal article" date="2019" name="Genome Biol. Evol.">
        <title>Insights into the evolution of the New World diploid cottons (Gossypium, subgenus Houzingenia) based on genome sequencing.</title>
        <authorList>
            <person name="Grover C.E."/>
            <person name="Arick M.A. 2nd"/>
            <person name="Thrash A."/>
            <person name="Conover J.L."/>
            <person name="Sanders W.S."/>
            <person name="Peterson D.G."/>
            <person name="Frelichowski J.E."/>
            <person name="Scheffler J.A."/>
            <person name="Scheffler B.E."/>
            <person name="Wendel J.F."/>
        </authorList>
    </citation>
    <scope>NUCLEOTIDE SEQUENCE [LARGE SCALE GENOMIC DNA]</scope>
    <source>
        <strain evidence="2">1</strain>
        <tissue evidence="2">Leaf</tissue>
    </source>
</reference>
<evidence type="ECO:0000313" key="3">
    <source>
        <dbReference type="Proteomes" id="UP000593576"/>
    </source>
</evidence>
<sequence>MEDALENLKLQDQEEEAFQEDEGAVGCVHHLCLVGRCLIDSVIHFPSLHNTMVDLWHPIGGIYITEIGEKRYFFQFFMSLTLKGLLVVYRGFLIGVNPAMMEINHTEFWIQKYLRIRVCLNVAAPLNRKKKVLVQKTMVVYARFKYEKLSLFCFICRKLGHGESYCPFRLTIDSSKIVFGWDLSLRAVVRRRNMVVSRLLRAIDGSPCSEENLAGVKHGNLLNVWNDLGLNSRGFMGNLNPNLIPLGSAQIQGVGKTIKVRDGCINALNANGLVYGAMELVSDEENDLIT</sequence>
<dbReference type="AlphaFoldDB" id="A0A7J9N8L6"/>
<protein>
    <recommendedName>
        <fullName evidence="1">Zinc knuckle CX2CX4HX4C domain-containing protein</fullName>
    </recommendedName>
</protein>
<evidence type="ECO:0000313" key="2">
    <source>
        <dbReference type="EMBL" id="MBA0878919.1"/>
    </source>
</evidence>
<proteinExistence type="predicted"/>
<feature type="domain" description="Zinc knuckle CX2CX4HX4C" evidence="1">
    <location>
        <begin position="122"/>
        <end position="168"/>
    </location>
</feature>
<dbReference type="OrthoDB" id="1729074at2759"/>
<comment type="caution">
    <text evidence="2">The sequence shown here is derived from an EMBL/GenBank/DDBJ whole genome shotgun (WGS) entry which is preliminary data.</text>
</comment>
<organism evidence="2 3">
    <name type="scientific">Gossypium schwendimanii</name>
    <name type="common">Cotton</name>
    <dbReference type="NCBI Taxonomy" id="34291"/>
    <lineage>
        <taxon>Eukaryota</taxon>
        <taxon>Viridiplantae</taxon>
        <taxon>Streptophyta</taxon>
        <taxon>Embryophyta</taxon>
        <taxon>Tracheophyta</taxon>
        <taxon>Spermatophyta</taxon>
        <taxon>Magnoliopsida</taxon>
        <taxon>eudicotyledons</taxon>
        <taxon>Gunneridae</taxon>
        <taxon>Pentapetalae</taxon>
        <taxon>rosids</taxon>
        <taxon>malvids</taxon>
        <taxon>Malvales</taxon>
        <taxon>Malvaceae</taxon>
        <taxon>Malvoideae</taxon>
        <taxon>Gossypium</taxon>
    </lineage>
</organism>
<dbReference type="InterPro" id="IPR025836">
    <property type="entry name" value="Zn_knuckle_CX2CX4HX4C"/>
</dbReference>
<name>A0A7J9N8L6_GOSSC</name>
<dbReference type="PANTHER" id="PTHR31286:SF153">
    <property type="entry name" value="DUF4283 DOMAIN PROTEIN"/>
    <property type="match status" value="1"/>
</dbReference>
<keyword evidence="3" id="KW-1185">Reference proteome</keyword>
<accession>A0A7J9N8L6</accession>
<gene>
    <name evidence="2" type="ORF">Goshw_006813</name>
</gene>